<name>A0AA35WFR5_GEOBA</name>
<keyword evidence="1" id="KW-0100">Branched-chain amino acid biosynthesis</keyword>
<gene>
    <name evidence="2" type="ORF">GBAR_LOCUS8163</name>
</gene>
<dbReference type="InterPro" id="IPR036038">
    <property type="entry name" value="Aminotransferase-like"/>
</dbReference>
<keyword evidence="3" id="KW-1185">Reference proteome</keyword>
<keyword evidence="1" id="KW-0028">Amino-acid biosynthesis</keyword>
<dbReference type="GO" id="GO:0009082">
    <property type="term" value="P:branched-chain amino acid biosynthetic process"/>
    <property type="evidence" value="ECO:0007669"/>
    <property type="project" value="UniProtKB-KW"/>
</dbReference>
<organism evidence="2 3">
    <name type="scientific">Geodia barretti</name>
    <name type="common">Barrett's horny sponge</name>
    <dbReference type="NCBI Taxonomy" id="519541"/>
    <lineage>
        <taxon>Eukaryota</taxon>
        <taxon>Metazoa</taxon>
        <taxon>Porifera</taxon>
        <taxon>Demospongiae</taxon>
        <taxon>Heteroscleromorpha</taxon>
        <taxon>Tetractinellida</taxon>
        <taxon>Astrophorina</taxon>
        <taxon>Geodiidae</taxon>
        <taxon>Geodia</taxon>
    </lineage>
</organism>
<accession>A0AA35WFR5</accession>
<dbReference type="Proteomes" id="UP001174909">
    <property type="component" value="Unassembled WGS sequence"/>
</dbReference>
<dbReference type="SUPFAM" id="SSF56752">
    <property type="entry name" value="D-aminoacid aminotransferase-like PLP-dependent enzymes"/>
    <property type="match status" value="1"/>
</dbReference>
<sequence>MTQPELSEDSHSGYAGISSGCSADWPYSNIDPGITIDDLETASRGIVEANLTLLEGGRGDMVVTQTITMASPISADDLPSVDIAVYCTPLEFNSFARSYVDGVRLYTPVTYPRPPEAEGGDGKRGSTQTLALMVNDNGFITECQGANFMFVVDGRIKLPDRRNVLPGVSMHTVLELAGTLGIGVDEGLYSPSLIYGADEAFVSSTRYCMLPVATLKRIPSRAIDARPGHRKTIVGVERHGRHGLRPAGSQLAFLG</sequence>
<dbReference type="EMBL" id="CASHTH010001216">
    <property type="protein sequence ID" value="CAI8012775.1"/>
    <property type="molecule type" value="Genomic_DNA"/>
</dbReference>
<dbReference type="AlphaFoldDB" id="A0AA35WFR5"/>
<dbReference type="Pfam" id="PF01063">
    <property type="entry name" value="Aminotran_4"/>
    <property type="match status" value="1"/>
</dbReference>
<comment type="caution">
    <text evidence="2">The sequence shown here is derived from an EMBL/GenBank/DDBJ whole genome shotgun (WGS) entry which is preliminary data.</text>
</comment>
<reference evidence="2" key="1">
    <citation type="submission" date="2023-03" db="EMBL/GenBank/DDBJ databases">
        <authorList>
            <person name="Steffen K."/>
            <person name="Cardenas P."/>
        </authorList>
    </citation>
    <scope>NUCLEOTIDE SEQUENCE</scope>
</reference>
<evidence type="ECO:0000313" key="2">
    <source>
        <dbReference type="EMBL" id="CAI8012775.1"/>
    </source>
</evidence>
<proteinExistence type="predicted"/>
<dbReference type="InterPro" id="IPR043132">
    <property type="entry name" value="BCAT-like_C"/>
</dbReference>
<dbReference type="InterPro" id="IPR001544">
    <property type="entry name" value="Aminotrans_IV"/>
</dbReference>
<protein>
    <submittedName>
        <fullName evidence="2">Uncharacterized protein</fullName>
    </submittedName>
</protein>
<dbReference type="GO" id="GO:0003824">
    <property type="term" value="F:catalytic activity"/>
    <property type="evidence" value="ECO:0007669"/>
    <property type="project" value="InterPro"/>
</dbReference>
<dbReference type="Gene3D" id="3.20.10.10">
    <property type="entry name" value="D-amino Acid Aminotransferase, subunit A, domain 2"/>
    <property type="match status" value="1"/>
</dbReference>
<evidence type="ECO:0000313" key="3">
    <source>
        <dbReference type="Proteomes" id="UP001174909"/>
    </source>
</evidence>
<evidence type="ECO:0000256" key="1">
    <source>
        <dbReference type="ARBA" id="ARBA00023304"/>
    </source>
</evidence>